<sequence length="78" mass="8568">MKKIIFLIFITASFAASSQIISPSDGNKFFYNGLADVSFQYAPRGSGGRAFVHDNYNVLSLNYGEDFTGGTRIGRCVF</sequence>
<dbReference type="EMBL" id="LVEN01000046">
    <property type="protein sequence ID" value="OCB69716.1"/>
    <property type="molecule type" value="Genomic_DNA"/>
</dbReference>
<organism evidence="2 3">
    <name type="scientific">Flavobacterium piscis</name>
    <dbReference type="NCBI Taxonomy" id="1114874"/>
    <lineage>
        <taxon>Bacteria</taxon>
        <taxon>Pseudomonadati</taxon>
        <taxon>Bacteroidota</taxon>
        <taxon>Flavobacteriia</taxon>
        <taxon>Flavobacteriales</taxon>
        <taxon>Flavobacteriaceae</taxon>
        <taxon>Flavobacterium</taxon>
    </lineage>
</organism>
<comment type="caution">
    <text evidence="2">The sequence shown here is derived from an EMBL/GenBank/DDBJ whole genome shotgun (WGS) entry which is preliminary data.</text>
</comment>
<evidence type="ECO:0000313" key="2">
    <source>
        <dbReference type="EMBL" id="OCB69716.1"/>
    </source>
</evidence>
<proteinExistence type="predicted"/>
<evidence type="ECO:0000313" key="3">
    <source>
        <dbReference type="Proteomes" id="UP000093343"/>
    </source>
</evidence>
<accession>A0ABX2XDF7</accession>
<protein>
    <submittedName>
        <fullName evidence="2">Uncharacterized protein</fullName>
    </submittedName>
</protein>
<dbReference type="Proteomes" id="UP000093343">
    <property type="component" value="Unassembled WGS sequence"/>
</dbReference>
<name>A0ABX2XDF7_9FLAO</name>
<feature type="signal peptide" evidence="1">
    <location>
        <begin position="1"/>
        <end position="18"/>
    </location>
</feature>
<keyword evidence="3" id="KW-1185">Reference proteome</keyword>
<gene>
    <name evidence="2" type="ORF">FLP_23880</name>
</gene>
<reference evidence="3" key="1">
    <citation type="submission" date="2016-03" db="EMBL/GenBank/DDBJ databases">
        <title>Draft genome sequence of Paenibacillus glacialis DSM 22343.</title>
        <authorList>
            <person name="Shin S.-K."/>
            <person name="Yi H."/>
        </authorList>
    </citation>
    <scope>NUCLEOTIDE SEQUENCE [LARGE SCALE GENOMIC DNA]</scope>
    <source>
        <strain evidence="3">CCUG 60099</strain>
    </source>
</reference>
<feature type="chain" id="PRO_5045461547" evidence="1">
    <location>
        <begin position="19"/>
        <end position="78"/>
    </location>
</feature>
<dbReference type="RefSeq" id="WP_065451979.1">
    <property type="nucleotide sequence ID" value="NZ_LVEN01000046.1"/>
</dbReference>
<evidence type="ECO:0000256" key="1">
    <source>
        <dbReference type="SAM" id="SignalP"/>
    </source>
</evidence>
<keyword evidence="1" id="KW-0732">Signal</keyword>